<proteinExistence type="predicted"/>
<comment type="caution">
    <text evidence="8">The sequence shown here is derived from an EMBL/GenBank/DDBJ whole genome shotgun (WGS) entry which is preliminary data.</text>
</comment>
<dbReference type="GO" id="GO:0005737">
    <property type="term" value="C:cytoplasm"/>
    <property type="evidence" value="ECO:0007669"/>
    <property type="project" value="TreeGrafter"/>
</dbReference>
<dbReference type="InterPro" id="IPR004045">
    <property type="entry name" value="Glutathione_S-Trfase_N"/>
</dbReference>
<evidence type="ECO:0000256" key="2">
    <source>
        <dbReference type="ARBA" id="ARBA00022917"/>
    </source>
</evidence>
<evidence type="ECO:0000259" key="6">
    <source>
        <dbReference type="PROSITE" id="PS50404"/>
    </source>
</evidence>
<dbReference type="PROSITE" id="PS50040">
    <property type="entry name" value="EF1G_C"/>
    <property type="match status" value="1"/>
</dbReference>
<dbReference type="PROSITE" id="PS50405">
    <property type="entry name" value="GST_CTER"/>
    <property type="match status" value="1"/>
</dbReference>
<evidence type="ECO:0000256" key="3">
    <source>
        <dbReference type="PROSITE-ProRule" id="PRU00519"/>
    </source>
</evidence>
<dbReference type="CDD" id="cd03044">
    <property type="entry name" value="GST_N_EF1Bgamma"/>
    <property type="match status" value="1"/>
</dbReference>
<dbReference type="GO" id="GO:0003746">
    <property type="term" value="F:translation elongation factor activity"/>
    <property type="evidence" value="ECO:0007669"/>
    <property type="project" value="UniProtKB-UniRule"/>
</dbReference>
<dbReference type="InterPro" id="IPR036282">
    <property type="entry name" value="Glutathione-S-Trfase_C_sf"/>
</dbReference>
<dbReference type="PROSITE" id="PS50404">
    <property type="entry name" value="GST_NTER"/>
    <property type="match status" value="1"/>
</dbReference>
<dbReference type="FunFam" id="1.20.1050.10:FF:000006">
    <property type="entry name" value="Elongation factor 1 gamma"/>
    <property type="match status" value="1"/>
</dbReference>
<dbReference type="SFLD" id="SFLDG00358">
    <property type="entry name" value="Main_(cytGST)"/>
    <property type="match status" value="1"/>
</dbReference>
<reference evidence="8" key="1">
    <citation type="submission" date="2022-07" db="EMBL/GenBank/DDBJ databases">
        <title>Phylogenomic reconstructions and comparative analyses of Kickxellomycotina fungi.</title>
        <authorList>
            <person name="Reynolds N.K."/>
            <person name="Stajich J.E."/>
            <person name="Barry K."/>
            <person name="Grigoriev I.V."/>
            <person name="Crous P."/>
            <person name="Smith M.E."/>
        </authorList>
    </citation>
    <scope>NUCLEOTIDE SEQUENCE</scope>
    <source>
        <strain evidence="8">BCRC 34297</strain>
    </source>
</reference>
<name>A0A9W8GNR2_9FUNG</name>
<evidence type="ECO:0000256" key="1">
    <source>
        <dbReference type="ARBA" id="ARBA00022768"/>
    </source>
</evidence>
<dbReference type="SMART" id="SM01183">
    <property type="entry name" value="EF1G"/>
    <property type="match status" value="1"/>
</dbReference>
<gene>
    <name evidence="8" type="ORF">GGI19_005867</name>
</gene>
<dbReference type="SUPFAM" id="SSF47616">
    <property type="entry name" value="GST C-terminal domain-like"/>
    <property type="match status" value="1"/>
</dbReference>
<evidence type="ECO:0000313" key="8">
    <source>
        <dbReference type="EMBL" id="KAJ2749017.1"/>
    </source>
</evidence>
<feature type="compositionally biased region" description="Basic and acidic residues" evidence="4">
    <location>
        <begin position="228"/>
        <end position="255"/>
    </location>
</feature>
<organism evidence="8 9">
    <name type="scientific">Coemansia pectinata</name>
    <dbReference type="NCBI Taxonomy" id="1052879"/>
    <lineage>
        <taxon>Eukaryota</taxon>
        <taxon>Fungi</taxon>
        <taxon>Fungi incertae sedis</taxon>
        <taxon>Zoopagomycota</taxon>
        <taxon>Kickxellomycotina</taxon>
        <taxon>Kickxellomycetes</taxon>
        <taxon>Kickxellales</taxon>
        <taxon>Kickxellaceae</taxon>
        <taxon>Coemansia</taxon>
    </lineage>
</organism>
<dbReference type="InterPro" id="IPR036433">
    <property type="entry name" value="EF1B_G_C_sf"/>
</dbReference>
<dbReference type="InterPro" id="IPR010987">
    <property type="entry name" value="Glutathione-S-Trfase_C-like"/>
</dbReference>
<keyword evidence="9" id="KW-1185">Reference proteome</keyword>
<dbReference type="Proteomes" id="UP001140011">
    <property type="component" value="Unassembled WGS sequence"/>
</dbReference>
<feature type="domain" description="EF-1-gamma C-terminal" evidence="5">
    <location>
        <begin position="270"/>
        <end position="428"/>
    </location>
</feature>
<dbReference type="SFLD" id="SFLDS00019">
    <property type="entry name" value="Glutathione_Transferase_(cytos"/>
    <property type="match status" value="1"/>
</dbReference>
<dbReference type="InterPro" id="IPR036249">
    <property type="entry name" value="Thioredoxin-like_sf"/>
</dbReference>
<dbReference type="Gene3D" id="1.20.1050.10">
    <property type="match status" value="1"/>
</dbReference>
<protein>
    <recommendedName>
        <fullName evidence="10">Elongation factor 1-gamma</fullName>
    </recommendedName>
</protein>
<dbReference type="SUPFAM" id="SSF89942">
    <property type="entry name" value="eEF1-gamma domain"/>
    <property type="match status" value="1"/>
</dbReference>
<accession>A0A9W8GNR2</accession>
<dbReference type="PANTHER" id="PTHR43986:SF1">
    <property type="entry name" value="ELONGATION FACTOR 1-GAMMA"/>
    <property type="match status" value="1"/>
</dbReference>
<dbReference type="Pfam" id="PF02798">
    <property type="entry name" value="GST_N"/>
    <property type="match status" value="1"/>
</dbReference>
<feature type="domain" description="GST C-terminal" evidence="7">
    <location>
        <begin position="92"/>
        <end position="221"/>
    </location>
</feature>
<sequence length="428" mass="48447">MASIGTIIGPTTNNTRNYKARVVAQFLGINLTTTPNFVMNVDNQKEEYLAKYPSGKVPVFEGANGLSLVDSSAIAYYVASQAGSDSPLLGQTAEETAEILQYMFFAEADFMPALAGTVYPLLGYMPFVKPSHMHSEEQLFRFLGVLDAILLTKTFLVGERITIADVVFTCDLAMAYTTYLTLEDRKKFRNVTRYFKTMINQPAFKAVVGEVTLCVERIKPQASANASKKAEKAEKKAEKKPAEQPKKAEKKAKEVEEYDDEEEEAPKPKAKSKLDLLPPAKMPLDEWKRQYSNTTPTKPNAMNWLWEHLDEDAYSFWKVEYKYNDELTKLFMTNNLIGGHFNRLERARKYAFGNLLTLGKDDDNMVWGYFIVRGKDIPEEVSDAADFESFAWTAADHNDPKTRAEIEDCFAWEGPSLPKECYDGKTFK</sequence>
<evidence type="ECO:0000259" key="5">
    <source>
        <dbReference type="PROSITE" id="PS50040"/>
    </source>
</evidence>
<keyword evidence="2 3" id="KW-0648">Protein biosynthesis</keyword>
<dbReference type="InterPro" id="IPR004046">
    <property type="entry name" value="GST_C"/>
</dbReference>
<dbReference type="GO" id="GO:0005634">
    <property type="term" value="C:nucleus"/>
    <property type="evidence" value="ECO:0007669"/>
    <property type="project" value="TreeGrafter"/>
</dbReference>
<dbReference type="Pfam" id="PF00647">
    <property type="entry name" value="EF1G"/>
    <property type="match status" value="1"/>
</dbReference>
<evidence type="ECO:0000313" key="9">
    <source>
        <dbReference type="Proteomes" id="UP001140011"/>
    </source>
</evidence>
<dbReference type="Gene3D" id="3.30.70.1010">
    <property type="entry name" value="Translation elongation factor EF1B, gamma chain, conserved domain"/>
    <property type="match status" value="1"/>
</dbReference>
<dbReference type="Gene3D" id="3.40.30.10">
    <property type="entry name" value="Glutaredoxin"/>
    <property type="match status" value="1"/>
</dbReference>
<dbReference type="InterPro" id="IPR001662">
    <property type="entry name" value="EF1B_G_C"/>
</dbReference>
<dbReference type="InterPro" id="IPR050802">
    <property type="entry name" value="EF-GSTs"/>
</dbReference>
<keyword evidence="1 3" id="KW-0251">Elongation factor</keyword>
<dbReference type="EMBL" id="JANBUH010000901">
    <property type="protein sequence ID" value="KAJ2749017.1"/>
    <property type="molecule type" value="Genomic_DNA"/>
</dbReference>
<dbReference type="FunFam" id="3.30.70.1010:FF:000001">
    <property type="entry name" value="Elongation factor 1-gamma 1"/>
    <property type="match status" value="1"/>
</dbReference>
<dbReference type="PANTHER" id="PTHR43986">
    <property type="entry name" value="ELONGATION FACTOR 1-GAMMA"/>
    <property type="match status" value="1"/>
</dbReference>
<evidence type="ECO:0000259" key="7">
    <source>
        <dbReference type="PROSITE" id="PS50405"/>
    </source>
</evidence>
<dbReference type="Pfam" id="PF00043">
    <property type="entry name" value="GST_C"/>
    <property type="match status" value="1"/>
</dbReference>
<feature type="domain" description="GST N-terminal" evidence="6">
    <location>
        <begin position="4"/>
        <end position="86"/>
    </location>
</feature>
<evidence type="ECO:0008006" key="10">
    <source>
        <dbReference type="Google" id="ProtNLM"/>
    </source>
</evidence>
<dbReference type="AlphaFoldDB" id="A0A9W8GNR2"/>
<evidence type="ECO:0000256" key="4">
    <source>
        <dbReference type="SAM" id="MobiDB-lite"/>
    </source>
</evidence>
<dbReference type="OrthoDB" id="249703at2759"/>
<feature type="region of interest" description="Disordered" evidence="4">
    <location>
        <begin position="224"/>
        <end position="275"/>
    </location>
</feature>
<dbReference type="InterPro" id="IPR040079">
    <property type="entry name" value="Glutathione_S-Trfase"/>
</dbReference>
<dbReference type="CDD" id="cd03181">
    <property type="entry name" value="GST_C_EF1Bgamma_like"/>
    <property type="match status" value="1"/>
</dbReference>
<dbReference type="SUPFAM" id="SSF52833">
    <property type="entry name" value="Thioredoxin-like"/>
    <property type="match status" value="1"/>
</dbReference>